<dbReference type="Gene3D" id="3.30.70.1290">
    <property type="entry name" value="Transposase IS200-like"/>
    <property type="match status" value="1"/>
</dbReference>
<evidence type="ECO:0000313" key="2">
    <source>
        <dbReference type="EMBL" id="GGD28639.1"/>
    </source>
</evidence>
<dbReference type="PANTHER" id="PTHR34322:SF2">
    <property type="entry name" value="TRANSPOSASE IS200-LIKE DOMAIN-CONTAINING PROTEIN"/>
    <property type="match status" value="1"/>
</dbReference>
<feature type="domain" description="Transposase IS200-like" evidence="1">
    <location>
        <begin position="1"/>
        <end position="114"/>
    </location>
</feature>
<keyword evidence="3" id="KW-1185">Reference proteome</keyword>
<dbReference type="InterPro" id="IPR002686">
    <property type="entry name" value="Transposase_17"/>
</dbReference>
<dbReference type="Pfam" id="PF01797">
    <property type="entry name" value="Y1_Tnp"/>
    <property type="match status" value="1"/>
</dbReference>
<dbReference type="SUPFAM" id="SSF143422">
    <property type="entry name" value="Transposase IS200-like"/>
    <property type="match status" value="1"/>
</dbReference>
<dbReference type="SMART" id="SM01321">
    <property type="entry name" value="Y1_Tnp"/>
    <property type="match status" value="1"/>
</dbReference>
<proteinExistence type="predicted"/>
<dbReference type="PANTHER" id="PTHR34322">
    <property type="entry name" value="TRANSPOSASE, Y1_TNP DOMAIN-CONTAINING"/>
    <property type="match status" value="1"/>
</dbReference>
<organism evidence="2 3">
    <name type="scientific">Pontibacillus salipaludis</name>
    <dbReference type="NCBI Taxonomy" id="1697394"/>
    <lineage>
        <taxon>Bacteria</taxon>
        <taxon>Bacillati</taxon>
        <taxon>Bacillota</taxon>
        <taxon>Bacilli</taxon>
        <taxon>Bacillales</taxon>
        <taxon>Bacillaceae</taxon>
        <taxon>Pontibacillus</taxon>
    </lineage>
</organism>
<dbReference type="InterPro" id="IPR036515">
    <property type="entry name" value="Transposase_17_sf"/>
</dbReference>
<dbReference type="Proteomes" id="UP000642571">
    <property type="component" value="Unassembled WGS sequence"/>
</dbReference>
<comment type="caution">
    <text evidence="2">The sequence shown here is derived from an EMBL/GenBank/DDBJ whole genome shotgun (WGS) entry which is preliminary data.</text>
</comment>
<evidence type="ECO:0000259" key="1">
    <source>
        <dbReference type="SMART" id="SM01321"/>
    </source>
</evidence>
<sequence length="244" mass="28727">MNGVYHIMLRGINQQAIFEVEEDRIRFLETLRRYKKVSGYKLYGNCLMDNHVHLLLKEEDEPVSLVLKRISSSYIYWYNMKNDRCGPLFQGRYRSEAVEDPAYFIIVLRYIHQNPLKAGLVKSVWGGKWTSCKDYVQEKETFIDKGRALQLFSDDQRKAIQQYVEFMQNQNKDHCLEVNGSARLTDQQLQEHLRNMGIPSSSLIQKLNRVDRDEVLSRIKEIDGVSIRQLSRITGIPRRVINRL</sequence>
<protein>
    <recommendedName>
        <fullName evidence="1">Transposase IS200-like domain-containing protein</fullName>
    </recommendedName>
</protein>
<dbReference type="EMBL" id="BMIN01000027">
    <property type="protein sequence ID" value="GGD28639.1"/>
    <property type="molecule type" value="Genomic_DNA"/>
</dbReference>
<evidence type="ECO:0000313" key="3">
    <source>
        <dbReference type="Proteomes" id="UP000642571"/>
    </source>
</evidence>
<gene>
    <name evidence="2" type="ORF">GCM10011389_40260</name>
</gene>
<reference evidence="3" key="1">
    <citation type="journal article" date="2019" name="Int. J. Syst. Evol. Microbiol.">
        <title>The Global Catalogue of Microorganisms (GCM) 10K type strain sequencing project: providing services to taxonomists for standard genome sequencing and annotation.</title>
        <authorList>
            <consortium name="The Broad Institute Genomics Platform"/>
            <consortium name="The Broad Institute Genome Sequencing Center for Infectious Disease"/>
            <person name="Wu L."/>
            <person name="Ma J."/>
        </authorList>
    </citation>
    <scope>NUCLEOTIDE SEQUENCE [LARGE SCALE GENOMIC DNA]</scope>
    <source>
        <strain evidence="3">CGMCC 1.15353</strain>
    </source>
</reference>
<name>A0ABQ1QKQ7_9BACI</name>
<accession>A0ABQ1QKQ7</accession>